<evidence type="ECO:0000256" key="5">
    <source>
        <dbReference type="ARBA" id="ARBA00022741"/>
    </source>
</evidence>
<gene>
    <name evidence="12" type="ORF">AFR_27220</name>
</gene>
<feature type="transmembrane region" description="Helical" evidence="9">
    <location>
        <begin position="60"/>
        <end position="85"/>
    </location>
</feature>
<dbReference type="CDD" id="cd16917">
    <property type="entry name" value="HATPase_UhpB-NarQ-NarX-like"/>
    <property type="match status" value="1"/>
</dbReference>
<dbReference type="GO" id="GO:0005524">
    <property type="term" value="F:ATP binding"/>
    <property type="evidence" value="ECO:0007669"/>
    <property type="project" value="UniProtKB-KW"/>
</dbReference>
<proteinExistence type="predicted"/>
<evidence type="ECO:0000256" key="8">
    <source>
        <dbReference type="ARBA" id="ARBA00023012"/>
    </source>
</evidence>
<dbReference type="RefSeq" id="WP_023560043.1">
    <property type="nucleotide sequence ID" value="NC_022657.1"/>
</dbReference>
<dbReference type="KEGG" id="afs:AFR_27220"/>
<dbReference type="SUPFAM" id="SSF55874">
    <property type="entry name" value="ATPase domain of HSP90 chaperone/DNA topoisomerase II/histidine kinase"/>
    <property type="match status" value="1"/>
</dbReference>
<organism evidence="12 13">
    <name type="scientific">Actinoplanes friuliensis DSM 7358</name>
    <dbReference type="NCBI Taxonomy" id="1246995"/>
    <lineage>
        <taxon>Bacteria</taxon>
        <taxon>Bacillati</taxon>
        <taxon>Actinomycetota</taxon>
        <taxon>Actinomycetes</taxon>
        <taxon>Micromonosporales</taxon>
        <taxon>Micromonosporaceae</taxon>
        <taxon>Actinoplanes</taxon>
    </lineage>
</organism>
<dbReference type="eggNOG" id="COG4585">
    <property type="taxonomic scope" value="Bacteria"/>
</dbReference>
<evidence type="ECO:0000313" key="13">
    <source>
        <dbReference type="Proteomes" id="UP000017746"/>
    </source>
</evidence>
<dbReference type="GO" id="GO:0016020">
    <property type="term" value="C:membrane"/>
    <property type="evidence" value="ECO:0007669"/>
    <property type="project" value="InterPro"/>
</dbReference>
<dbReference type="Gene3D" id="3.30.565.10">
    <property type="entry name" value="Histidine kinase-like ATPase, C-terminal domain"/>
    <property type="match status" value="1"/>
</dbReference>
<evidence type="ECO:0000259" key="10">
    <source>
        <dbReference type="Pfam" id="PF07730"/>
    </source>
</evidence>
<dbReference type="Proteomes" id="UP000017746">
    <property type="component" value="Chromosome"/>
</dbReference>
<dbReference type="STRING" id="1246995.AFR_27220"/>
<dbReference type="Pfam" id="PF23539">
    <property type="entry name" value="DUF7134"/>
    <property type="match status" value="1"/>
</dbReference>
<sequence length="352" mass="36558">MGVDTAVAVGVAAVLAVVVSADQGGGIGAAAYLWAAALGALMFWRRRYARTVLALTVLGLFAYYAAGFPAIGVAVPVAAALYAAAEAGRRLAAGVAATTVLAVSVTFRLIEGEDARYLVLYDAVGHAALMAAAIVLGELVRARRRIVALTDRQIALEADRRLAVHKQALARELHDAIGHTLTVAAIHTSVARQEVSRGPAKAEAALDHVSQAVSQALTELRATVRELRVPSLDDVDSLAETARAAGFEVRTRIEAVDAPELSAAAYRLVQEAVTNALRHSAGRVIEVDVRHAGADLLVRVHDDGTPAGPAAENAGLRGLRDRVAALGGRLDAGPGERGWQVSAALPLGVGRD</sequence>
<keyword evidence="9" id="KW-0812">Transmembrane</keyword>
<dbReference type="PATRIC" id="fig|1246995.3.peg.5516"/>
<dbReference type="InterPro" id="IPR011712">
    <property type="entry name" value="Sig_transdc_His_kin_sub3_dim/P"/>
</dbReference>
<dbReference type="InterPro" id="IPR055558">
    <property type="entry name" value="DUF7134"/>
</dbReference>
<comment type="catalytic activity">
    <reaction evidence="1">
        <text>ATP + protein L-histidine = ADP + protein N-phospho-L-histidine.</text>
        <dbReference type="EC" id="2.7.13.3"/>
    </reaction>
</comment>
<evidence type="ECO:0000259" key="11">
    <source>
        <dbReference type="Pfam" id="PF23539"/>
    </source>
</evidence>
<evidence type="ECO:0000256" key="6">
    <source>
        <dbReference type="ARBA" id="ARBA00022777"/>
    </source>
</evidence>
<feature type="transmembrane region" description="Helical" evidence="9">
    <location>
        <begin position="117"/>
        <end position="136"/>
    </location>
</feature>
<keyword evidence="9" id="KW-1133">Transmembrane helix</keyword>
<keyword evidence="5" id="KW-0547">Nucleotide-binding</keyword>
<dbReference type="PANTHER" id="PTHR24421:SF10">
    <property type="entry name" value="NITRATE_NITRITE SENSOR PROTEIN NARQ"/>
    <property type="match status" value="1"/>
</dbReference>
<keyword evidence="3" id="KW-0597">Phosphoprotein</keyword>
<dbReference type="Gene3D" id="1.20.5.1930">
    <property type="match status" value="1"/>
</dbReference>
<keyword evidence="7" id="KW-0067">ATP-binding</keyword>
<dbReference type="InterPro" id="IPR050482">
    <property type="entry name" value="Sensor_HK_TwoCompSys"/>
</dbReference>
<keyword evidence="6 12" id="KW-0418">Kinase</keyword>
<feature type="transmembrane region" description="Helical" evidence="9">
    <location>
        <begin position="31"/>
        <end position="48"/>
    </location>
</feature>
<evidence type="ECO:0000256" key="3">
    <source>
        <dbReference type="ARBA" id="ARBA00022553"/>
    </source>
</evidence>
<name>U5W6U6_9ACTN</name>
<dbReference type="PANTHER" id="PTHR24421">
    <property type="entry name" value="NITRATE/NITRITE SENSOR PROTEIN NARX-RELATED"/>
    <property type="match status" value="1"/>
</dbReference>
<feature type="domain" description="Signal transduction histidine kinase subgroup 3 dimerisation and phosphoacceptor" evidence="10">
    <location>
        <begin position="167"/>
        <end position="231"/>
    </location>
</feature>
<evidence type="ECO:0000313" key="12">
    <source>
        <dbReference type="EMBL" id="AGZ43705.1"/>
    </source>
</evidence>
<dbReference type="Pfam" id="PF07730">
    <property type="entry name" value="HisKA_3"/>
    <property type="match status" value="1"/>
</dbReference>
<feature type="domain" description="DUF7134" evidence="11">
    <location>
        <begin position="2"/>
        <end position="144"/>
    </location>
</feature>
<dbReference type="GO" id="GO:0046983">
    <property type="term" value="F:protein dimerization activity"/>
    <property type="evidence" value="ECO:0007669"/>
    <property type="project" value="InterPro"/>
</dbReference>
<protein>
    <recommendedName>
        <fullName evidence="2">histidine kinase</fullName>
        <ecNumber evidence="2">2.7.13.3</ecNumber>
    </recommendedName>
</protein>
<dbReference type="OrthoDB" id="227596at2"/>
<dbReference type="EMBL" id="CP006272">
    <property type="protein sequence ID" value="AGZ43705.1"/>
    <property type="molecule type" value="Genomic_DNA"/>
</dbReference>
<evidence type="ECO:0000256" key="4">
    <source>
        <dbReference type="ARBA" id="ARBA00022679"/>
    </source>
</evidence>
<dbReference type="AlphaFoldDB" id="U5W6U6"/>
<dbReference type="HOGENOM" id="CLU_000445_20_1_11"/>
<feature type="transmembrane region" description="Helical" evidence="9">
    <location>
        <begin position="91"/>
        <end position="110"/>
    </location>
</feature>
<dbReference type="GO" id="GO:0000155">
    <property type="term" value="F:phosphorelay sensor kinase activity"/>
    <property type="evidence" value="ECO:0007669"/>
    <property type="project" value="InterPro"/>
</dbReference>
<keyword evidence="13" id="KW-1185">Reference proteome</keyword>
<evidence type="ECO:0000256" key="9">
    <source>
        <dbReference type="SAM" id="Phobius"/>
    </source>
</evidence>
<keyword evidence="4" id="KW-0808">Transferase</keyword>
<evidence type="ECO:0000256" key="7">
    <source>
        <dbReference type="ARBA" id="ARBA00022840"/>
    </source>
</evidence>
<accession>U5W6U6</accession>
<keyword evidence="8" id="KW-0902">Two-component regulatory system</keyword>
<evidence type="ECO:0000256" key="2">
    <source>
        <dbReference type="ARBA" id="ARBA00012438"/>
    </source>
</evidence>
<evidence type="ECO:0000256" key="1">
    <source>
        <dbReference type="ARBA" id="ARBA00000085"/>
    </source>
</evidence>
<dbReference type="InterPro" id="IPR036890">
    <property type="entry name" value="HATPase_C_sf"/>
</dbReference>
<keyword evidence="9" id="KW-0472">Membrane</keyword>
<dbReference type="EC" id="2.7.13.3" evidence="2"/>
<reference evidence="12 13" key="1">
    <citation type="journal article" date="2014" name="J. Biotechnol.">
        <title>Complete genome sequence of the actinobacterium Actinoplanes friuliensis HAG 010964, producer of the lipopeptide antibiotic friulimycin.</title>
        <authorList>
            <person name="Ruckert C."/>
            <person name="Szczepanowski R."/>
            <person name="Albersmeier A."/>
            <person name="Goesmann A."/>
            <person name="Fischer N."/>
            <person name="Steinkamper A."/>
            <person name="Puhler A."/>
            <person name="Biener R."/>
            <person name="Schwartz D."/>
            <person name="Kalinowski J."/>
        </authorList>
    </citation>
    <scope>NUCLEOTIDE SEQUENCE [LARGE SCALE GENOMIC DNA]</scope>
    <source>
        <strain evidence="12 13">DSM 7358</strain>
    </source>
</reference>